<accession>B5CQD1</accession>
<comment type="caution">
    <text evidence="3">The sequence shown here is derived from an EMBL/GenBank/DDBJ whole genome shotgun (WGS) entry which is preliminary data.</text>
</comment>
<name>B5CQD1_9FIRM</name>
<dbReference type="Proteomes" id="UP000003254">
    <property type="component" value="Unassembled WGS sequence"/>
</dbReference>
<dbReference type="EMBL" id="ABOU02000036">
    <property type="protein sequence ID" value="EDY32578.1"/>
    <property type="molecule type" value="Genomic_DNA"/>
</dbReference>
<protein>
    <recommendedName>
        <fullName evidence="2">Flavin reductase like domain-containing protein</fullName>
    </recommendedName>
</protein>
<dbReference type="Gene3D" id="2.30.110.10">
    <property type="entry name" value="Electron Transport, Fmn-binding Protein, Chain A"/>
    <property type="match status" value="1"/>
</dbReference>
<organism evidence="3 4">
    <name type="scientific">[Ruminococcus] lactaris ATCC 29176</name>
    <dbReference type="NCBI Taxonomy" id="471875"/>
    <lineage>
        <taxon>Bacteria</taxon>
        <taxon>Bacillati</taxon>
        <taxon>Bacillota</taxon>
        <taxon>Clostridia</taxon>
        <taxon>Lachnospirales</taxon>
        <taxon>Lachnospiraceae</taxon>
        <taxon>Mediterraneibacter</taxon>
    </lineage>
</organism>
<dbReference type="eggNOG" id="COG1853">
    <property type="taxonomic scope" value="Bacteria"/>
</dbReference>
<sequence length="180" mass="20740">MDSNAVLQGGNKMALKEVKIEDLTFNPFTKIGKEWMLITAGNEEKHNTMTASWGGVGIMWGMNVATAYIRPQRYTKEFVDAEDMYTLSFFKEEYRKALNLCGTKSGRDCDKDKEAGLTPYYVEGTTTYEEADLVFVCRKLYAQPMKPEFFTVDGPDEKWYPQKDYHTMYLGEIVKVLVRE</sequence>
<dbReference type="GO" id="GO:0010181">
    <property type="term" value="F:FMN binding"/>
    <property type="evidence" value="ECO:0007669"/>
    <property type="project" value="InterPro"/>
</dbReference>
<dbReference type="HOGENOM" id="CLU_102849_0_0_9"/>
<proteinExistence type="inferred from homology"/>
<evidence type="ECO:0000313" key="3">
    <source>
        <dbReference type="EMBL" id="EDY32578.1"/>
    </source>
</evidence>
<dbReference type="PANTHER" id="PTHR43567">
    <property type="entry name" value="FLAVOREDOXIN-RELATED-RELATED"/>
    <property type="match status" value="1"/>
</dbReference>
<evidence type="ECO:0000259" key="2">
    <source>
        <dbReference type="Pfam" id="PF01613"/>
    </source>
</evidence>
<gene>
    <name evidence="3" type="ORF">RUMLAC_01676</name>
</gene>
<dbReference type="InterPro" id="IPR002563">
    <property type="entry name" value="Flavin_Rdtase-like_dom"/>
</dbReference>
<dbReference type="SUPFAM" id="SSF50475">
    <property type="entry name" value="FMN-binding split barrel"/>
    <property type="match status" value="1"/>
</dbReference>
<dbReference type="AlphaFoldDB" id="B5CQD1"/>
<reference evidence="3 4" key="1">
    <citation type="submission" date="2008-08" db="EMBL/GenBank/DDBJ databases">
        <title>Draft genome sequence of Ruminococcus lactaris ATCC 29176.</title>
        <authorList>
            <person name="Sudarsanam P."/>
            <person name="Ley R."/>
            <person name="Guruge J."/>
            <person name="Turnbaugh P.J."/>
            <person name="Mahowald M."/>
            <person name="Liep D."/>
            <person name="Gordon J."/>
        </authorList>
    </citation>
    <scope>NUCLEOTIDE SEQUENCE [LARGE SCALE GENOMIC DNA]</scope>
    <source>
        <strain evidence="3 4">ATCC 29176</strain>
    </source>
</reference>
<evidence type="ECO:0000256" key="1">
    <source>
        <dbReference type="ARBA" id="ARBA00038054"/>
    </source>
</evidence>
<dbReference type="GO" id="GO:0016646">
    <property type="term" value="F:oxidoreductase activity, acting on the CH-NH group of donors, NAD or NADP as acceptor"/>
    <property type="evidence" value="ECO:0007669"/>
    <property type="project" value="UniProtKB-ARBA"/>
</dbReference>
<comment type="similarity">
    <text evidence="1">Belongs to the flavoredoxin family.</text>
</comment>
<dbReference type="Pfam" id="PF01613">
    <property type="entry name" value="Flavin_Reduct"/>
    <property type="match status" value="1"/>
</dbReference>
<reference evidence="3 4" key="2">
    <citation type="submission" date="2008-08" db="EMBL/GenBank/DDBJ databases">
        <authorList>
            <person name="Fulton L."/>
            <person name="Clifton S."/>
            <person name="Fulton B."/>
            <person name="Xu J."/>
            <person name="Minx P."/>
            <person name="Pepin K.H."/>
            <person name="Johnson M."/>
            <person name="Bhonagiri V."/>
            <person name="Nash W.E."/>
            <person name="Mardis E.R."/>
            <person name="Wilson R.K."/>
        </authorList>
    </citation>
    <scope>NUCLEOTIDE SEQUENCE [LARGE SCALE GENOMIC DNA]</scope>
    <source>
        <strain evidence="3 4">ATCC 29176</strain>
    </source>
</reference>
<evidence type="ECO:0000313" key="4">
    <source>
        <dbReference type="Proteomes" id="UP000003254"/>
    </source>
</evidence>
<dbReference type="PANTHER" id="PTHR43567:SF5">
    <property type="entry name" value="HYPOTHETICAL CYTOSOLIC PROTEIN"/>
    <property type="match status" value="1"/>
</dbReference>
<feature type="domain" description="Flavin reductase like" evidence="2">
    <location>
        <begin position="34"/>
        <end position="180"/>
    </location>
</feature>
<keyword evidence="4" id="KW-1185">Reference proteome</keyword>
<dbReference type="InterPro" id="IPR052174">
    <property type="entry name" value="Flavoredoxin"/>
</dbReference>
<dbReference type="InterPro" id="IPR012349">
    <property type="entry name" value="Split_barrel_FMN-bd"/>
</dbReference>